<feature type="domain" description="IrrE N-terminal-like" evidence="1">
    <location>
        <begin position="39"/>
        <end position="117"/>
    </location>
</feature>
<dbReference type="InterPro" id="IPR010359">
    <property type="entry name" value="IrrE_HExxH"/>
</dbReference>
<dbReference type="Gene3D" id="1.10.10.2910">
    <property type="match status" value="1"/>
</dbReference>
<evidence type="ECO:0000313" key="2">
    <source>
        <dbReference type="EMBL" id="SEH55255.1"/>
    </source>
</evidence>
<gene>
    <name evidence="2" type="ORF">BAZSYMB_V2SCAFFOLD00054_5</name>
</gene>
<dbReference type="EMBL" id="CVUD02000003">
    <property type="protein sequence ID" value="SEH55255.1"/>
    <property type="molecule type" value="Genomic_DNA"/>
</dbReference>
<proteinExistence type="predicted"/>
<accession>A0A1H6J8J1</accession>
<sequence length="133" mass="15246">MGLPNSVDFDVLRQAVEDKGIMVFVSNGYNGQWQIEKNEPVRGFSLYYEILPIIVIKKQRSKGAQAFTLMHELAHLLLHKVSAIDDEEDFYSYQGKEKEANEFAGNLLMPDEFLSQINVEKLLNKKLLNTIII</sequence>
<dbReference type="Proteomes" id="UP000198559">
    <property type="component" value="Unassembled WGS sequence"/>
</dbReference>
<reference evidence="3" key="1">
    <citation type="submission" date="2016-06" db="EMBL/GenBank/DDBJ databases">
        <authorList>
            <person name="Petersen J."/>
            <person name="Sayavedra L."/>
        </authorList>
    </citation>
    <scope>NUCLEOTIDE SEQUENCE [LARGE SCALE GENOMIC DNA]</scope>
    <source>
        <strain evidence="3">BazSymB</strain>
    </source>
</reference>
<protein>
    <recommendedName>
        <fullName evidence="1">IrrE N-terminal-like domain-containing protein</fullName>
    </recommendedName>
</protein>
<dbReference type="AlphaFoldDB" id="A0A1H6J8J1"/>
<evidence type="ECO:0000259" key="1">
    <source>
        <dbReference type="Pfam" id="PF06114"/>
    </source>
</evidence>
<dbReference type="PANTHER" id="PTHR43236">
    <property type="entry name" value="ANTITOXIN HIGA1"/>
    <property type="match status" value="1"/>
</dbReference>
<dbReference type="Pfam" id="PF06114">
    <property type="entry name" value="Peptidase_M78"/>
    <property type="match status" value="1"/>
</dbReference>
<organism evidence="2 3">
    <name type="scientific">Bathymodiolus azoricus thioautotrophic gill symbiont</name>
    <dbReference type="NCBI Taxonomy" id="235205"/>
    <lineage>
        <taxon>Bacteria</taxon>
        <taxon>Pseudomonadati</taxon>
        <taxon>Pseudomonadota</taxon>
        <taxon>Gammaproteobacteria</taxon>
        <taxon>sulfur-oxidizing symbionts</taxon>
    </lineage>
</organism>
<evidence type="ECO:0000313" key="3">
    <source>
        <dbReference type="Proteomes" id="UP000198559"/>
    </source>
</evidence>
<name>A0A1H6J8J1_9GAMM</name>
<dbReference type="InterPro" id="IPR052345">
    <property type="entry name" value="Rad_response_metalloprotease"/>
</dbReference>
<dbReference type="PANTHER" id="PTHR43236:SF2">
    <property type="entry name" value="BLL0069 PROTEIN"/>
    <property type="match status" value="1"/>
</dbReference>
<dbReference type="STRING" id="235205.BAZSYMB_V2SCAFFOLD00054_5"/>